<evidence type="ECO:0000313" key="2">
    <source>
        <dbReference type="EMBL" id="KXF81551.1"/>
    </source>
</evidence>
<dbReference type="Proteomes" id="UP000070529">
    <property type="component" value="Unassembled WGS sequence"/>
</dbReference>
<protein>
    <recommendedName>
        <fullName evidence="1">CobQ/CobB/MinD/ParA nucleotide binding domain-containing protein</fullName>
    </recommendedName>
</protein>
<feature type="domain" description="CobQ/CobB/MinD/ParA nucleotide binding" evidence="1">
    <location>
        <begin position="43"/>
        <end position="216"/>
    </location>
</feature>
<name>A0A135I7X3_9GAMM</name>
<dbReference type="Pfam" id="PF01656">
    <property type="entry name" value="CbiA"/>
    <property type="match status" value="1"/>
</dbReference>
<dbReference type="OrthoDB" id="69313at2"/>
<dbReference type="AlphaFoldDB" id="A0A135I7X3"/>
<accession>A0A135I7X3</accession>
<proteinExistence type="predicted"/>
<comment type="caution">
    <text evidence="2">The sequence shown here is derived from an EMBL/GenBank/DDBJ whole genome shotgun (WGS) entry which is preliminary data.</text>
</comment>
<dbReference type="InterPro" id="IPR002586">
    <property type="entry name" value="CobQ/CobB/MinD/ParA_Nub-bd_dom"/>
</dbReference>
<reference evidence="2 3" key="1">
    <citation type="submission" date="2015-11" db="EMBL/GenBank/DDBJ databases">
        <title>Genomic Taxonomy of the Vibrionaceae.</title>
        <authorList>
            <person name="Gomez-Gil B."/>
            <person name="Enciso-Ibarra J."/>
        </authorList>
    </citation>
    <scope>NUCLEOTIDE SEQUENCE [LARGE SCALE GENOMIC DNA]</scope>
    <source>
        <strain evidence="2 3">CAIM 912</strain>
    </source>
</reference>
<dbReference type="STRING" id="294935.ATN88_02355"/>
<dbReference type="PANTHER" id="PTHR13696:SF99">
    <property type="entry name" value="COBYRINIC ACID AC-DIAMIDE SYNTHASE"/>
    <property type="match status" value="1"/>
</dbReference>
<dbReference type="CDD" id="cd02042">
    <property type="entry name" value="ParAB_family"/>
    <property type="match status" value="1"/>
</dbReference>
<dbReference type="RefSeq" id="WP_067416754.1">
    <property type="nucleotide sequence ID" value="NZ_LNTY01000034.1"/>
</dbReference>
<keyword evidence="3" id="KW-1185">Reference proteome</keyword>
<gene>
    <name evidence="2" type="ORF">ATN88_02355</name>
</gene>
<dbReference type="InterPro" id="IPR050678">
    <property type="entry name" value="DNA_Partitioning_ATPase"/>
</dbReference>
<evidence type="ECO:0000313" key="3">
    <source>
        <dbReference type="Proteomes" id="UP000070529"/>
    </source>
</evidence>
<dbReference type="SUPFAM" id="SSF52540">
    <property type="entry name" value="P-loop containing nucleoside triphosphate hydrolases"/>
    <property type="match status" value="1"/>
</dbReference>
<organism evidence="2 3">
    <name type="scientific">Enterovibrio coralii</name>
    <dbReference type="NCBI Taxonomy" id="294935"/>
    <lineage>
        <taxon>Bacteria</taxon>
        <taxon>Pseudomonadati</taxon>
        <taxon>Pseudomonadota</taxon>
        <taxon>Gammaproteobacteria</taxon>
        <taxon>Vibrionales</taxon>
        <taxon>Vibrionaceae</taxon>
        <taxon>Enterovibrio</taxon>
    </lineage>
</organism>
<sequence>MIPDWITSKEINHRQKMNTKPFPLPSKPTLKKVSIAQTNAVVITIINSKGGVGKSTLTIEIYKHLSLLGYKVEVFDFDKQQSSKIWGDSSGAMFSSFNPANRSLSDMACHLKVNPESEYILIDTPSNFSDTDLTRFIRFSSKILIPMQVSNIDITATLGLLQRLTCHSIVKQKCTDIAIVFNRCYPNDPQQTKAKKVISIVKKVKLLGELSNSREIQMNTNSCYKEAIWSNIINWMIN</sequence>
<evidence type="ECO:0000259" key="1">
    <source>
        <dbReference type="Pfam" id="PF01656"/>
    </source>
</evidence>
<dbReference type="EMBL" id="LNTY01000034">
    <property type="protein sequence ID" value="KXF81551.1"/>
    <property type="molecule type" value="Genomic_DNA"/>
</dbReference>
<dbReference type="Gene3D" id="3.40.50.300">
    <property type="entry name" value="P-loop containing nucleotide triphosphate hydrolases"/>
    <property type="match status" value="1"/>
</dbReference>
<dbReference type="PANTHER" id="PTHR13696">
    <property type="entry name" value="P-LOOP CONTAINING NUCLEOSIDE TRIPHOSPHATE HYDROLASE"/>
    <property type="match status" value="1"/>
</dbReference>
<dbReference type="InterPro" id="IPR027417">
    <property type="entry name" value="P-loop_NTPase"/>
</dbReference>